<dbReference type="EMBL" id="JACSQO010000012">
    <property type="protein sequence ID" value="MBD7945997.1"/>
    <property type="molecule type" value="Genomic_DNA"/>
</dbReference>
<evidence type="ECO:0000313" key="2">
    <source>
        <dbReference type="Proteomes" id="UP000640786"/>
    </source>
</evidence>
<dbReference type="PANTHER" id="PTHR14136:SF17">
    <property type="entry name" value="BTB_POZ DOMAIN-CONTAINING PROTEIN KCTD9"/>
    <property type="match status" value="1"/>
</dbReference>
<dbReference type="Proteomes" id="UP000640786">
    <property type="component" value="Unassembled WGS sequence"/>
</dbReference>
<protein>
    <submittedName>
        <fullName evidence="1">Pentapeptide repeat-containing protein</fullName>
    </submittedName>
</protein>
<dbReference type="Pfam" id="PF00805">
    <property type="entry name" value="Pentapeptide"/>
    <property type="match status" value="1"/>
</dbReference>
<comment type="caution">
    <text evidence="1">The sequence shown here is derived from an EMBL/GenBank/DDBJ whole genome shotgun (WGS) entry which is preliminary data.</text>
</comment>
<dbReference type="PANTHER" id="PTHR14136">
    <property type="entry name" value="BTB_POZ DOMAIN-CONTAINING PROTEIN KCTD9"/>
    <property type="match status" value="1"/>
</dbReference>
<evidence type="ECO:0000313" key="1">
    <source>
        <dbReference type="EMBL" id="MBD7945997.1"/>
    </source>
</evidence>
<dbReference type="InterPro" id="IPR051082">
    <property type="entry name" value="Pentapeptide-BTB/POZ_domain"/>
</dbReference>
<accession>A0ABR8REM7</accession>
<organism evidence="1 2">
    <name type="scientific">Psychrobacillus faecigallinarum</name>
    <dbReference type="NCBI Taxonomy" id="2762235"/>
    <lineage>
        <taxon>Bacteria</taxon>
        <taxon>Bacillati</taxon>
        <taxon>Bacillota</taxon>
        <taxon>Bacilli</taxon>
        <taxon>Bacillales</taxon>
        <taxon>Bacillaceae</taxon>
        <taxon>Psychrobacillus</taxon>
    </lineage>
</organism>
<dbReference type="Gene3D" id="2.160.20.80">
    <property type="entry name" value="E3 ubiquitin-protein ligase SopA"/>
    <property type="match status" value="1"/>
</dbReference>
<dbReference type="RefSeq" id="WP_191697849.1">
    <property type="nucleotide sequence ID" value="NZ_JACSQO010000012.1"/>
</dbReference>
<keyword evidence="2" id="KW-1185">Reference proteome</keyword>
<proteinExistence type="predicted"/>
<gene>
    <name evidence="1" type="ORF">H9650_17985</name>
</gene>
<reference evidence="1 2" key="1">
    <citation type="submission" date="2020-08" db="EMBL/GenBank/DDBJ databases">
        <title>A Genomic Blueprint of the Chicken Gut Microbiome.</title>
        <authorList>
            <person name="Gilroy R."/>
            <person name="Ravi A."/>
            <person name="Getino M."/>
            <person name="Pursley I."/>
            <person name="Horton D.L."/>
            <person name="Alikhan N.-F."/>
            <person name="Baker D."/>
            <person name="Gharbi K."/>
            <person name="Hall N."/>
            <person name="Watson M."/>
            <person name="Adriaenssens E.M."/>
            <person name="Foster-Nyarko E."/>
            <person name="Jarju S."/>
            <person name="Secka A."/>
            <person name="Antonio M."/>
            <person name="Oren A."/>
            <person name="Chaudhuri R."/>
            <person name="La Ragione R.M."/>
            <person name="Hildebrand F."/>
            <person name="Pallen M.J."/>
        </authorList>
    </citation>
    <scope>NUCLEOTIDE SEQUENCE [LARGE SCALE GENOMIC DNA]</scope>
    <source>
        <strain evidence="1 2">Sa2BUA9</strain>
    </source>
</reference>
<dbReference type="SUPFAM" id="SSF141571">
    <property type="entry name" value="Pentapeptide repeat-like"/>
    <property type="match status" value="1"/>
</dbReference>
<dbReference type="InterPro" id="IPR001646">
    <property type="entry name" value="5peptide_repeat"/>
</dbReference>
<name>A0ABR8REM7_9BACI</name>
<sequence>MSNNSNQIRADLVPDCQNCFGLCCVALPFEASSDFACNKDGGRPCQYLQSEYRCAIHSELRNKGYRGCTVFECIGAGQKVSQQTFKEMDWRDNPNIANQMFLALPIMHQLHEMLLYLSEILSYDKTSSLHKDVQVLINKTEELTSLEIESLLTVNIPLYRVLVNEILIKASELIRYEAMRNGSKNKKNSQLSKRGADLIGAKLKRANLSGVSFRGAYLIASDLREANLREVDWIGADLRDVDLSGADLTGSFFLTQMQINAANGDISTKLPDRLKIPTHWRK</sequence>